<reference evidence="2 3" key="1">
    <citation type="submission" date="2017-02" db="EMBL/GenBank/DDBJ databases">
        <title>Blood Disease Bacterium A2-HR MARDI.</title>
        <authorList>
            <person name="Badrun R."/>
            <person name="Abu Bakar N."/>
            <person name="Laboh R."/>
        </authorList>
    </citation>
    <scope>NUCLEOTIDE SEQUENCE [LARGE SCALE GENOMIC DNA]</scope>
    <source>
        <strain evidence="2 3">A2-HR MARDI</strain>
    </source>
</reference>
<proteinExistence type="predicted"/>
<feature type="domain" description="AbiEi antitoxin N-terminal" evidence="1">
    <location>
        <begin position="17"/>
        <end position="62"/>
    </location>
</feature>
<name>A0A1U9VN79_9RALS</name>
<dbReference type="AlphaFoldDB" id="A0A1U9VN79"/>
<dbReference type="Proteomes" id="UP000189628">
    <property type="component" value="Chromosome"/>
</dbReference>
<dbReference type="InterPro" id="IPR025159">
    <property type="entry name" value="AbiEi_N"/>
</dbReference>
<gene>
    <name evidence="2" type="ORF">B0B51_12860</name>
</gene>
<organism evidence="2 3">
    <name type="scientific">blood disease bacterium A2-HR MARDI</name>
    <dbReference type="NCBI Taxonomy" id="1944648"/>
    <lineage>
        <taxon>Bacteria</taxon>
        <taxon>Pseudomonadati</taxon>
        <taxon>Pseudomonadota</taxon>
        <taxon>Betaproteobacteria</taxon>
        <taxon>Burkholderiales</taxon>
        <taxon>Burkholderiaceae</taxon>
        <taxon>Ralstonia</taxon>
        <taxon>Ralstonia solanacearum species complex</taxon>
    </lineage>
</organism>
<sequence length="211" mass="23749">MPTIGNIMAERQMTYRERALSLIRDRGIARARDFKAAAIPLVYLKRLTDAGDLVRLGRGLYQDPERVGEDIAHDLAEAARLVPNGVISLISALRHHQLTTQLPHAVWITIPHKARTPNLQGLRLEIIRATDEVLTAGVEHIRVEGVDVPIYCVAKTIADCFKHRRHVGEDVAIEALRDALRQKKTTVSELMKYAAIDRVAKRIEPYIKAMQ</sequence>
<accession>A0A1U9VN79</accession>
<dbReference type="Pfam" id="PF13338">
    <property type="entry name" value="AbiEi_4"/>
    <property type="match status" value="1"/>
</dbReference>
<evidence type="ECO:0000313" key="2">
    <source>
        <dbReference type="EMBL" id="AQW31571.1"/>
    </source>
</evidence>
<evidence type="ECO:0000313" key="3">
    <source>
        <dbReference type="Proteomes" id="UP000189628"/>
    </source>
</evidence>
<evidence type="ECO:0000259" key="1">
    <source>
        <dbReference type="Pfam" id="PF13338"/>
    </source>
</evidence>
<dbReference type="EMBL" id="CP019911">
    <property type="protein sequence ID" value="AQW31571.1"/>
    <property type="molecule type" value="Genomic_DNA"/>
</dbReference>
<protein>
    <recommendedName>
        <fullName evidence="1">AbiEi antitoxin N-terminal domain-containing protein</fullName>
    </recommendedName>
</protein>